<dbReference type="HOGENOM" id="CLU_2724464_0_0_1"/>
<dbReference type="Proteomes" id="UP000008068">
    <property type="component" value="Unassembled WGS sequence"/>
</dbReference>
<dbReference type="InParanoid" id="G0NXT2"/>
<reference evidence="2" key="1">
    <citation type="submission" date="2011-07" db="EMBL/GenBank/DDBJ databases">
        <authorList>
            <consortium name="Caenorhabditis brenneri Sequencing and Analysis Consortium"/>
            <person name="Wilson R.K."/>
        </authorList>
    </citation>
    <scope>NUCLEOTIDE SEQUENCE [LARGE SCALE GENOMIC DNA]</scope>
    <source>
        <strain evidence="2">PB2801</strain>
    </source>
</reference>
<dbReference type="AlphaFoldDB" id="G0NXT2"/>
<organism evidence="2">
    <name type="scientific">Caenorhabditis brenneri</name>
    <name type="common">Nematode worm</name>
    <dbReference type="NCBI Taxonomy" id="135651"/>
    <lineage>
        <taxon>Eukaryota</taxon>
        <taxon>Metazoa</taxon>
        <taxon>Ecdysozoa</taxon>
        <taxon>Nematoda</taxon>
        <taxon>Chromadorea</taxon>
        <taxon>Rhabditida</taxon>
        <taxon>Rhabditina</taxon>
        <taxon>Rhabditomorpha</taxon>
        <taxon>Rhabditoidea</taxon>
        <taxon>Rhabditidae</taxon>
        <taxon>Peloderinae</taxon>
        <taxon>Caenorhabditis</taxon>
    </lineage>
</organism>
<name>G0NXT2_CAEBE</name>
<sequence>MPKNNEERTKEKCTEKKKKGWGWMRMRMWWWWRCSVLFLYVIQVVRFFSSTTNISVTQSFMPFFSIRGPFLR</sequence>
<evidence type="ECO:0000313" key="1">
    <source>
        <dbReference type="EMBL" id="EGT39661.1"/>
    </source>
</evidence>
<dbReference type="EMBL" id="GL379974">
    <property type="protein sequence ID" value="EGT39661.1"/>
    <property type="molecule type" value="Genomic_DNA"/>
</dbReference>
<protein>
    <submittedName>
        <fullName evidence="1">Uncharacterized protein</fullName>
    </submittedName>
</protein>
<evidence type="ECO:0000313" key="2">
    <source>
        <dbReference type="Proteomes" id="UP000008068"/>
    </source>
</evidence>
<accession>G0NXT2</accession>
<keyword evidence="2" id="KW-1185">Reference proteome</keyword>
<proteinExistence type="predicted"/>
<gene>
    <name evidence="1" type="ORF">CAEBREN_32401</name>
</gene>